<dbReference type="InterPro" id="IPR000682">
    <property type="entry name" value="PCMT"/>
</dbReference>
<accession>A0A1G9B4H2</accession>
<keyword evidence="4" id="KW-0489">Methyltransferase</keyword>
<dbReference type="STRING" id="990712.SAMN05216257_102400"/>
<protein>
    <recommendedName>
        <fullName evidence="2">Protein-L-isoaspartate O-methyltransferase</fullName>
    </recommendedName>
    <alternativeName>
        <fullName evidence="3">Protein L-isoaspartyl methyltransferase</fullName>
    </alternativeName>
</protein>
<dbReference type="SUPFAM" id="SSF53335">
    <property type="entry name" value="S-adenosyl-L-methionine-dependent methyltransferases"/>
    <property type="match status" value="1"/>
</dbReference>
<evidence type="ECO:0000256" key="2">
    <source>
        <dbReference type="ARBA" id="ARBA00013346"/>
    </source>
</evidence>
<dbReference type="GO" id="GO:0032259">
    <property type="term" value="P:methylation"/>
    <property type="evidence" value="ECO:0007669"/>
    <property type="project" value="UniProtKB-KW"/>
</dbReference>
<dbReference type="Gene3D" id="3.40.50.150">
    <property type="entry name" value="Vaccinia Virus protein VP39"/>
    <property type="match status" value="1"/>
</dbReference>
<dbReference type="OrthoDB" id="9798496at2"/>
<evidence type="ECO:0000256" key="3">
    <source>
        <dbReference type="ARBA" id="ARBA00030757"/>
    </source>
</evidence>
<keyword evidence="4" id="KW-0808">Transferase</keyword>
<dbReference type="AlphaFoldDB" id="A0A1G9B4H2"/>
<dbReference type="Pfam" id="PF01135">
    <property type="entry name" value="PCMT"/>
    <property type="match status" value="1"/>
</dbReference>
<dbReference type="PANTHER" id="PTHR11579">
    <property type="entry name" value="PROTEIN-L-ISOASPARTATE O-METHYLTRANSFERASE"/>
    <property type="match status" value="1"/>
</dbReference>
<dbReference type="InterPro" id="IPR029063">
    <property type="entry name" value="SAM-dependent_MTases_sf"/>
</dbReference>
<comment type="similarity">
    <text evidence="1">Belongs to the methyltransferase superfamily. L-isoaspartyl/D-aspartyl protein methyltransferase family.</text>
</comment>
<evidence type="ECO:0000313" key="5">
    <source>
        <dbReference type="Proteomes" id="UP000199328"/>
    </source>
</evidence>
<name>A0A1G9B4H2_9RHOB</name>
<evidence type="ECO:0000256" key="1">
    <source>
        <dbReference type="ARBA" id="ARBA00005369"/>
    </source>
</evidence>
<reference evidence="5" key="1">
    <citation type="submission" date="2016-10" db="EMBL/GenBank/DDBJ databases">
        <authorList>
            <person name="Varghese N."/>
            <person name="Submissions S."/>
        </authorList>
    </citation>
    <scope>NUCLEOTIDE SEQUENCE [LARGE SCALE GENOMIC DNA]</scope>
    <source>
        <strain evidence="5">CGMCC 1.10789</strain>
    </source>
</reference>
<dbReference type="RefSeq" id="WP_092499104.1">
    <property type="nucleotide sequence ID" value="NZ_FNFV01000002.1"/>
</dbReference>
<sequence length="217" mass="23369">MIDFATQRRIMVDTQVRPSDVTSFDIIEAMLEVPRELFVPDNLRQAAYAGETLEIAKGRYLLEPRTFAKMLEALDIGPDELVLDLAVGLGYSSAVIARLAEAVVAVEADPELAAEAQRILSQTGADNVAVITAEPASGAPRHGPYDAVIIEGGVEEIPAALVDQLKEGGRICAIFMDGEYGECRVGHKRAGVLAWRPVFHAAAPVLAGFERQPEFAL</sequence>
<gene>
    <name evidence="4" type="ORF">SAMN05216257_102400</name>
</gene>
<proteinExistence type="inferred from homology"/>
<dbReference type="EMBL" id="FNFV01000002">
    <property type="protein sequence ID" value="SDK34398.1"/>
    <property type="molecule type" value="Genomic_DNA"/>
</dbReference>
<dbReference type="GO" id="GO:0004719">
    <property type="term" value="F:protein-L-isoaspartate (D-aspartate) O-methyltransferase activity"/>
    <property type="evidence" value="ECO:0007669"/>
    <property type="project" value="InterPro"/>
</dbReference>
<dbReference type="CDD" id="cd02440">
    <property type="entry name" value="AdoMet_MTases"/>
    <property type="match status" value="1"/>
</dbReference>
<dbReference type="GO" id="GO:0005737">
    <property type="term" value="C:cytoplasm"/>
    <property type="evidence" value="ECO:0007669"/>
    <property type="project" value="TreeGrafter"/>
</dbReference>
<dbReference type="Proteomes" id="UP000199328">
    <property type="component" value="Unassembled WGS sequence"/>
</dbReference>
<keyword evidence="5" id="KW-1185">Reference proteome</keyword>
<evidence type="ECO:0000313" key="4">
    <source>
        <dbReference type="EMBL" id="SDK34398.1"/>
    </source>
</evidence>
<dbReference type="PANTHER" id="PTHR11579:SF18">
    <property type="entry name" value="PROTEIN-L-ISOASPARTATE O-METHYLTRANSFERASE"/>
    <property type="match status" value="1"/>
</dbReference>
<organism evidence="4 5">
    <name type="scientific">Meinhardsimonia xiamenensis</name>
    <dbReference type="NCBI Taxonomy" id="990712"/>
    <lineage>
        <taxon>Bacteria</taxon>
        <taxon>Pseudomonadati</taxon>
        <taxon>Pseudomonadota</taxon>
        <taxon>Alphaproteobacteria</taxon>
        <taxon>Rhodobacterales</taxon>
        <taxon>Paracoccaceae</taxon>
        <taxon>Meinhardsimonia</taxon>
    </lineage>
</organism>